<accession>A0A3P3QDA0</accession>
<dbReference type="AlphaFoldDB" id="A0A3P3QDA0"/>
<proteinExistence type="predicted"/>
<gene>
    <name evidence="1" type="ORF">EIK76_15835</name>
</gene>
<evidence type="ECO:0000313" key="1">
    <source>
        <dbReference type="EMBL" id="RRJ19015.1"/>
    </source>
</evidence>
<protein>
    <submittedName>
        <fullName evidence="1">MmcQ/YjbR family DNA-binding protein</fullName>
    </submittedName>
</protein>
<dbReference type="PANTHER" id="PTHR35145">
    <property type="entry name" value="CYTOPLASMIC PROTEIN-RELATED"/>
    <property type="match status" value="1"/>
</dbReference>
<dbReference type="InterPro" id="IPR058532">
    <property type="entry name" value="YjbR/MT2646/Rv2570-like"/>
</dbReference>
<dbReference type="EMBL" id="RRCF01000005">
    <property type="protein sequence ID" value="RRJ19015.1"/>
    <property type="molecule type" value="Genomic_DNA"/>
</dbReference>
<dbReference type="InterPro" id="IPR038056">
    <property type="entry name" value="YjbR-like_sf"/>
</dbReference>
<dbReference type="Gene3D" id="3.90.1150.30">
    <property type="match status" value="1"/>
</dbReference>
<name>A0A3P3QDA0_9GAMM</name>
<dbReference type="RefSeq" id="WP_046519219.1">
    <property type="nucleotide sequence ID" value="NZ_LAVS01000009.1"/>
</dbReference>
<evidence type="ECO:0000313" key="2">
    <source>
        <dbReference type="Proteomes" id="UP000276260"/>
    </source>
</evidence>
<dbReference type="PANTHER" id="PTHR35145:SF1">
    <property type="entry name" value="CYTOPLASMIC PROTEIN"/>
    <property type="match status" value="1"/>
</dbReference>
<dbReference type="OrthoDB" id="3194910at2"/>
<organism evidence="1 2">
    <name type="scientific">Rheinheimera mesophila</name>
    <dbReference type="NCBI Taxonomy" id="1547515"/>
    <lineage>
        <taxon>Bacteria</taxon>
        <taxon>Pseudomonadati</taxon>
        <taxon>Pseudomonadota</taxon>
        <taxon>Gammaproteobacteria</taxon>
        <taxon>Chromatiales</taxon>
        <taxon>Chromatiaceae</taxon>
        <taxon>Rheinheimera</taxon>
    </lineage>
</organism>
<dbReference type="InterPro" id="IPR007351">
    <property type="entry name" value="YjbR"/>
</dbReference>
<dbReference type="GO" id="GO:0003677">
    <property type="term" value="F:DNA binding"/>
    <property type="evidence" value="ECO:0007669"/>
    <property type="project" value="UniProtKB-KW"/>
</dbReference>
<dbReference type="Pfam" id="PF04237">
    <property type="entry name" value="YjbR"/>
    <property type="match status" value="1"/>
</dbReference>
<dbReference type="SUPFAM" id="SSF142906">
    <property type="entry name" value="YjbR-like"/>
    <property type="match status" value="1"/>
</dbReference>
<reference evidence="1 2" key="1">
    <citation type="submission" date="2018-11" db="EMBL/GenBank/DDBJ databases">
        <title>Draft genome analysis of Rheinheimera mesophila isolated from an industrial waste site.</title>
        <authorList>
            <person name="Yu Q."/>
            <person name="Qi Y."/>
            <person name="Zhang H."/>
            <person name="Lu Y."/>
            <person name="Pu J."/>
        </authorList>
    </citation>
    <scope>NUCLEOTIDE SEQUENCE [LARGE SCALE GENOMIC DNA]</scope>
    <source>
        <strain evidence="1 2">IITR13</strain>
    </source>
</reference>
<comment type="caution">
    <text evidence="1">The sequence shown here is derived from an EMBL/GenBank/DDBJ whole genome shotgun (WGS) entry which is preliminary data.</text>
</comment>
<keyword evidence="1" id="KW-0238">DNA-binding</keyword>
<keyword evidence="2" id="KW-1185">Reference proteome</keyword>
<dbReference type="Proteomes" id="UP000276260">
    <property type="component" value="Unassembled WGS sequence"/>
</dbReference>
<sequence length="127" mass="14841">MYHSDVRDYCLELPGTEEDFPFGVDIYVYKVKGKIFAILFTGQGEARLNLKCDPDEALALRDIFPAISPGYHMNKKHWNTLRLNQTVPEREIKRQIDQSRLLVLQSFTKVQRQTVLNETEQNKKKRG</sequence>